<organism evidence="1 2">
    <name type="scientific">Streptomyces yunnanensis</name>
    <dbReference type="NCBI Taxonomy" id="156453"/>
    <lineage>
        <taxon>Bacteria</taxon>
        <taxon>Bacillati</taxon>
        <taxon>Actinomycetota</taxon>
        <taxon>Actinomycetes</taxon>
        <taxon>Kitasatosporales</taxon>
        <taxon>Streptomycetaceae</taxon>
        <taxon>Streptomyces</taxon>
    </lineage>
</organism>
<evidence type="ECO:0000313" key="2">
    <source>
        <dbReference type="Proteomes" id="UP001218629"/>
    </source>
</evidence>
<protein>
    <submittedName>
        <fullName evidence="1">Uncharacterized protein</fullName>
    </submittedName>
</protein>
<gene>
    <name evidence="1" type="ORF">MOV08_27825</name>
</gene>
<dbReference type="RefSeq" id="WP_275309294.1">
    <property type="nucleotide sequence ID" value="NZ_CP095749.1"/>
</dbReference>
<accession>A0ABY8ACF8</accession>
<evidence type="ECO:0000313" key="1">
    <source>
        <dbReference type="EMBL" id="WEB42682.1"/>
    </source>
</evidence>
<dbReference type="EMBL" id="CP095749">
    <property type="protein sequence ID" value="WEB42682.1"/>
    <property type="molecule type" value="Genomic_DNA"/>
</dbReference>
<keyword evidence="2" id="KW-1185">Reference proteome</keyword>
<reference evidence="1 2" key="1">
    <citation type="submission" date="2022-03" db="EMBL/GenBank/DDBJ databases">
        <title>Streptomyces yunnanensis P86,complete genome.</title>
        <authorList>
            <person name="Chen S."/>
            <person name="Zhang Q."/>
        </authorList>
    </citation>
    <scope>NUCLEOTIDE SEQUENCE [LARGE SCALE GENOMIC DNA]</scope>
    <source>
        <strain evidence="1 2">P86</strain>
    </source>
</reference>
<name>A0ABY8ACF8_9ACTN</name>
<proteinExistence type="predicted"/>
<dbReference type="Proteomes" id="UP001218629">
    <property type="component" value="Chromosome"/>
</dbReference>
<sequence>MAEAYVTGDGHRACGICPSRRFPFGEFDVFERPTKECPFNPADGHRYTTDGVPVCVHPEKVGIPAGRYKSENAPLTAEIRLPTAESDLVPYLRELLHSAAPILLEGLIEQATAEIPRAFPDVDVITTLRRALS</sequence>